<dbReference type="SUPFAM" id="SSF103473">
    <property type="entry name" value="MFS general substrate transporter"/>
    <property type="match status" value="1"/>
</dbReference>
<keyword evidence="6 7" id="KW-0472">Membrane</keyword>
<protein>
    <recommendedName>
        <fullName evidence="8">Major facilitator superfamily (MFS) profile domain-containing protein</fullName>
    </recommendedName>
</protein>
<proteinExistence type="inferred from homology"/>
<evidence type="ECO:0000259" key="8">
    <source>
        <dbReference type="PROSITE" id="PS50850"/>
    </source>
</evidence>
<evidence type="ECO:0000256" key="6">
    <source>
        <dbReference type="ARBA" id="ARBA00023136"/>
    </source>
</evidence>
<feature type="transmembrane region" description="Helical" evidence="7">
    <location>
        <begin position="106"/>
        <end position="126"/>
    </location>
</feature>
<dbReference type="InterPro" id="IPR044772">
    <property type="entry name" value="NO3_transporter"/>
</dbReference>
<dbReference type="EMBL" id="UINC01026253">
    <property type="protein sequence ID" value="SVB03368.1"/>
    <property type="molecule type" value="Genomic_DNA"/>
</dbReference>
<dbReference type="GO" id="GO:0016020">
    <property type="term" value="C:membrane"/>
    <property type="evidence" value="ECO:0007669"/>
    <property type="project" value="UniProtKB-SubCell"/>
</dbReference>
<dbReference type="Pfam" id="PF07690">
    <property type="entry name" value="MFS_1"/>
    <property type="match status" value="1"/>
</dbReference>
<feature type="non-terminal residue" evidence="9">
    <location>
        <position position="236"/>
    </location>
</feature>
<sequence length="236" mass="25970">MLGFSKIQWNTLHLTWVAFFLTFVAWFNMAPFNTTIMHALGLSSAEINVLMVCNVALTIPARIIIGFWVDRYGPRNVFSFLLVFSALVCFGFSLSQSFNTLLATRLLMGIVGGGFVVGIKMIAEWFPPQKMGTAQGIYAGWGNFGSAFAAFSLPLIALPFSEESGWRVATGLSGLSCLAWAGIYYRFCPDAPGKGKDFPVDLHGVVEVTSPRDLLLQILFLLPVYGAMVLFIWKLS</sequence>
<keyword evidence="5" id="KW-0534">Nitrate assimilation</keyword>
<name>A0A382APG9_9ZZZZ</name>
<evidence type="ECO:0000256" key="1">
    <source>
        <dbReference type="ARBA" id="ARBA00004141"/>
    </source>
</evidence>
<evidence type="ECO:0000313" key="9">
    <source>
        <dbReference type="EMBL" id="SVB03368.1"/>
    </source>
</evidence>
<keyword evidence="3 7" id="KW-0812">Transmembrane</keyword>
<comment type="subcellular location">
    <subcellularLocation>
        <location evidence="1">Membrane</location>
        <topology evidence="1">Multi-pass membrane protein</topology>
    </subcellularLocation>
</comment>
<dbReference type="PROSITE" id="PS50850">
    <property type="entry name" value="MFS"/>
    <property type="match status" value="1"/>
</dbReference>
<feature type="transmembrane region" description="Helical" evidence="7">
    <location>
        <begin position="76"/>
        <end position="94"/>
    </location>
</feature>
<feature type="transmembrane region" description="Helical" evidence="7">
    <location>
        <begin position="138"/>
        <end position="160"/>
    </location>
</feature>
<dbReference type="AlphaFoldDB" id="A0A382APG9"/>
<organism evidence="9">
    <name type="scientific">marine metagenome</name>
    <dbReference type="NCBI Taxonomy" id="408172"/>
    <lineage>
        <taxon>unclassified sequences</taxon>
        <taxon>metagenomes</taxon>
        <taxon>ecological metagenomes</taxon>
    </lineage>
</organism>
<feature type="transmembrane region" description="Helical" evidence="7">
    <location>
        <begin position="12"/>
        <end position="29"/>
    </location>
</feature>
<accession>A0A382APG9</accession>
<feature type="transmembrane region" description="Helical" evidence="7">
    <location>
        <begin position="214"/>
        <end position="233"/>
    </location>
</feature>
<dbReference type="GO" id="GO:0015112">
    <property type="term" value="F:nitrate transmembrane transporter activity"/>
    <property type="evidence" value="ECO:0007669"/>
    <property type="project" value="InterPro"/>
</dbReference>
<dbReference type="PANTHER" id="PTHR23515">
    <property type="entry name" value="HIGH-AFFINITY NITRATE TRANSPORTER 2.3"/>
    <property type="match status" value="1"/>
</dbReference>
<dbReference type="GO" id="GO:0042128">
    <property type="term" value="P:nitrate assimilation"/>
    <property type="evidence" value="ECO:0007669"/>
    <property type="project" value="UniProtKB-KW"/>
</dbReference>
<evidence type="ECO:0000256" key="4">
    <source>
        <dbReference type="ARBA" id="ARBA00022989"/>
    </source>
</evidence>
<dbReference type="InterPro" id="IPR020846">
    <property type="entry name" value="MFS_dom"/>
</dbReference>
<evidence type="ECO:0000256" key="5">
    <source>
        <dbReference type="ARBA" id="ARBA00023063"/>
    </source>
</evidence>
<feature type="domain" description="Major facilitator superfamily (MFS) profile" evidence="8">
    <location>
        <begin position="11"/>
        <end position="236"/>
    </location>
</feature>
<dbReference type="InterPro" id="IPR036259">
    <property type="entry name" value="MFS_trans_sf"/>
</dbReference>
<keyword evidence="4 7" id="KW-1133">Transmembrane helix</keyword>
<gene>
    <name evidence="9" type="ORF">METZ01_LOCUS156222</name>
</gene>
<feature type="transmembrane region" description="Helical" evidence="7">
    <location>
        <begin position="49"/>
        <end position="69"/>
    </location>
</feature>
<evidence type="ECO:0000256" key="2">
    <source>
        <dbReference type="ARBA" id="ARBA00008432"/>
    </source>
</evidence>
<comment type="similarity">
    <text evidence="2">Belongs to the major facilitator superfamily. Nitrate/nitrite porter (TC 2.A.1.8) family.</text>
</comment>
<evidence type="ECO:0000256" key="7">
    <source>
        <dbReference type="SAM" id="Phobius"/>
    </source>
</evidence>
<evidence type="ECO:0000256" key="3">
    <source>
        <dbReference type="ARBA" id="ARBA00022692"/>
    </source>
</evidence>
<dbReference type="Gene3D" id="1.20.1250.20">
    <property type="entry name" value="MFS general substrate transporter like domains"/>
    <property type="match status" value="1"/>
</dbReference>
<reference evidence="9" key="1">
    <citation type="submission" date="2018-05" db="EMBL/GenBank/DDBJ databases">
        <authorList>
            <person name="Lanie J.A."/>
            <person name="Ng W.-L."/>
            <person name="Kazmierczak K.M."/>
            <person name="Andrzejewski T.M."/>
            <person name="Davidsen T.M."/>
            <person name="Wayne K.J."/>
            <person name="Tettelin H."/>
            <person name="Glass J.I."/>
            <person name="Rusch D."/>
            <person name="Podicherti R."/>
            <person name="Tsui H.-C.T."/>
            <person name="Winkler M.E."/>
        </authorList>
    </citation>
    <scope>NUCLEOTIDE SEQUENCE</scope>
</reference>
<dbReference type="InterPro" id="IPR011701">
    <property type="entry name" value="MFS"/>
</dbReference>